<dbReference type="SUPFAM" id="SSF54631">
    <property type="entry name" value="CBS-domain pair"/>
    <property type="match status" value="1"/>
</dbReference>
<dbReference type="EMBL" id="HBIX01000606">
    <property type="protein sequence ID" value="CAE0707758.1"/>
    <property type="molecule type" value="Transcribed_RNA"/>
</dbReference>
<keyword evidence="1" id="KW-0677">Repeat</keyword>
<protein>
    <recommendedName>
        <fullName evidence="3">CBS domain-containing protein</fullName>
    </recommendedName>
</protein>
<reference evidence="4" key="1">
    <citation type="submission" date="2021-01" db="EMBL/GenBank/DDBJ databases">
        <authorList>
            <person name="Corre E."/>
            <person name="Pelletier E."/>
            <person name="Niang G."/>
            <person name="Scheremetjew M."/>
            <person name="Finn R."/>
            <person name="Kale V."/>
            <person name="Holt S."/>
            <person name="Cochrane G."/>
            <person name="Meng A."/>
            <person name="Brown T."/>
            <person name="Cohen L."/>
        </authorList>
    </citation>
    <scope>NUCLEOTIDE SEQUENCE</scope>
    <source>
        <strain evidence="4">10249 10 AB</strain>
    </source>
</reference>
<dbReference type="Gene3D" id="3.10.580.10">
    <property type="entry name" value="CBS-domain"/>
    <property type="match status" value="1"/>
</dbReference>
<name>A0A7S4EEK4_9STRA</name>
<dbReference type="PROSITE" id="PS51371">
    <property type="entry name" value="CBS"/>
    <property type="match status" value="2"/>
</dbReference>
<dbReference type="SMART" id="SM00116">
    <property type="entry name" value="CBS"/>
    <property type="match status" value="2"/>
</dbReference>
<gene>
    <name evidence="4" type="ORF">PAUS00366_LOCUS478</name>
</gene>
<dbReference type="InterPro" id="IPR000644">
    <property type="entry name" value="CBS_dom"/>
</dbReference>
<dbReference type="PANTHER" id="PTHR48108">
    <property type="entry name" value="CBS DOMAIN-CONTAINING PROTEIN CBSX2, CHLOROPLASTIC"/>
    <property type="match status" value="1"/>
</dbReference>
<sequence>MDRLNSIPSLPFVPLSTNSFQSLNPKTLKTTDTVDEAIVALLSLGFNGAPVVDPITNALVGCVSAFDFIQKEETGALLPFDMEDPEKQKEMTINARKIVGTTVGELATEPALTIHMDTNMKDAAETLTKTQRHRLCVVDDGNNLVGILSTSDVMRNIVDVLKALPEASSVDMSVGKLAP</sequence>
<organism evidence="4">
    <name type="scientific">Pseudo-nitzschia australis</name>
    <dbReference type="NCBI Taxonomy" id="44445"/>
    <lineage>
        <taxon>Eukaryota</taxon>
        <taxon>Sar</taxon>
        <taxon>Stramenopiles</taxon>
        <taxon>Ochrophyta</taxon>
        <taxon>Bacillariophyta</taxon>
        <taxon>Bacillariophyceae</taxon>
        <taxon>Bacillariophycidae</taxon>
        <taxon>Bacillariales</taxon>
        <taxon>Bacillariaceae</taxon>
        <taxon>Pseudo-nitzschia</taxon>
    </lineage>
</organism>
<dbReference type="InterPro" id="IPR051462">
    <property type="entry name" value="CBS_domain-containing"/>
</dbReference>
<feature type="domain" description="CBS" evidence="3">
    <location>
        <begin position="107"/>
        <end position="166"/>
    </location>
</feature>
<keyword evidence="2" id="KW-0129">CBS domain</keyword>
<feature type="domain" description="CBS" evidence="3">
    <location>
        <begin position="20"/>
        <end position="80"/>
    </location>
</feature>
<evidence type="ECO:0000259" key="3">
    <source>
        <dbReference type="PROSITE" id="PS51371"/>
    </source>
</evidence>
<dbReference type="Pfam" id="PF00571">
    <property type="entry name" value="CBS"/>
    <property type="match status" value="2"/>
</dbReference>
<dbReference type="PANTHER" id="PTHR48108:SF6">
    <property type="entry name" value="CBS DOMAIN-CONTAINING PROTEIN CBSX1, CHLOROPLASTIC"/>
    <property type="match status" value="1"/>
</dbReference>
<dbReference type="InterPro" id="IPR046342">
    <property type="entry name" value="CBS_dom_sf"/>
</dbReference>
<proteinExistence type="predicted"/>
<evidence type="ECO:0000256" key="1">
    <source>
        <dbReference type="ARBA" id="ARBA00022737"/>
    </source>
</evidence>
<accession>A0A7S4EEK4</accession>
<dbReference type="AlphaFoldDB" id="A0A7S4EEK4"/>
<evidence type="ECO:0000256" key="2">
    <source>
        <dbReference type="PROSITE-ProRule" id="PRU00703"/>
    </source>
</evidence>
<evidence type="ECO:0000313" key="4">
    <source>
        <dbReference type="EMBL" id="CAE0707758.1"/>
    </source>
</evidence>